<dbReference type="GO" id="GO:0004812">
    <property type="term" value="F:aminoacyl-tRNA ligase activity"/>
    <property type="evidence" value="ECO:0007669"/>
    <property type="project" value="UniProtKB-KW"/>
</dbReference>
<dbReference type="EMBL" id="FWXD01000009">
    <property type="protein sequence ID" value="SMC24388.1"/>
    <property type="molecule type" value="Genomic_DNA"/>
</dbReference>
<dbReference type="Proteomes" id="UP000192761">
    <property type="component" value="Unassembled WGS sequence"/>
</dbReference>
<dbReference type="RefSeq" id="WP_084090540.1">
    <property type="nucleotide sequence ID" value="NZ_FWXD01000009.1"/>
</dbReference>
<sequence>MQATQSSPATHSAILCAERAHGPLSLGLLVSGLRQRLHFQDRHQQLVMLDAADDAALQVVADHLAAGIDPARVTVFAPQQVPELAALRAQLAAHAPEAVRGTAAVLAALQPGFVSPQAADAIVVADANRVIRAINQRAGSDLLTEARPLLAGRSPFAMPRAPLDVPFSADADTLAAAIDAIPPGAALGLPAKETEGHPLFQLLDVFERDIHFLDDLKSKFRRGGLSERVIRAHLIDRAEQALAPLRERRAELLADRAALTRVLDEGAEQVRTSAAAALARLAVLN</sequence>
<evidence type="ECO:0000313" key="2">
    <source>
        <dbReference type="Proteomes" id="UP000192761"/>
    </source>
</evidence>
<keyword evidence="2" id="KW-1185">Reference proteome</keyword>
<proteinExistence type="predicted"/>
<dbReference type="STRING" id="1121001.SAMN02745857_01890"/>
<dbReference type="SUPFAM" id="SSF52374">
    <property type="entry name" value="Nucleotidylyl transferase"/>
    <property type="match status" value="1"/>
</dbReference>
<gene>
    <name evidence="1" type="ORF">SAMN02745857_01890</name>
</gene>
<dbReference type="AlphaFoldDB" id="A0A1W1XLJ5"/>
<evidence type="ECO:0000313" key="1">
    <source>
        <dbReference type="EMBL" id="SMC24388.1"/>
    </source>
</evidence>
<protein>
    <submittedName>
        <fullName evidence="1">Tryptophanyl-tRNA synthetase</fullName>
    </submittedName>
</protein>
<accession>A0A1W1XLJ5</accession>
<dbReference type="Gene3D" id="1.10.240.10">
    <property type="entry name" value="Tyrosyl-Transfer RNA Synthetase"/>
    <property type="match status" value="1"/>
</dbReference>
<name>A0A1W1XLJ5_9NEIS</name>
<keyword evidence="1" id="KW-0436">Ligase</keyword>
<dbReference type="OrthoDB" id="8589760at2"/>
<keyword evidence="1" id="KW-0030">Aminoacyl-tRNA synthetase</keyword>
<reference evidence="1 2" key="1">
    <citation type="submission" date="2017-04" db="EMBL/GenBank/DDBJ databases">
        <authorList>
            <person name="Afonso C.L."/>
            <person name="Miller P.J."/>
            <person name="Scott M.A."/>
            <person name="Spackman E."/>
            <person name="Goraichik I."/>
            <person name="Dimitrov K.M."/>
            <person name="Suarez D.L."/>
            <person name="Swayne D.E."/>
        </authorList>
    </citation>
    <scope>NUCLEOTIDE SEQUENCE [LARGE SCALE GENOMIC DNA]</scope>
    <source>
        <strain evidence="1 2">DSM 23236</strain>
    </source>
</reference>
<organism evidence="1 2">
    <name type="scientific">Andreprevotia lacus DSM 23236</name>
    <dbReference type="NCBI Taxonomy" id="1121001"/>
    <lineage>
        <taxon>Bacteria</taxon>
        <taxon>Pseudomonadati</taxon>
        <taxon>Pseudomonadota</taxon>
        <taxon>Betaproteobacteria</taxon>
        <taxon>Neisseriales</taxon>
        <taxon>Chitinibacteraceae</taxon>
        <taxon>Andreprevotia</taxon>
    </lineage>
</organism>